<keyword evidence="5 6" id="KW-0408">Iron</keyword>
<gene>
    <name evidence="8" type="ORF">V4F39_01315</name>
</gene>
<keyword evidence="4" id="KW-0249">Electron transport</keyword>
<dbReference type="EMBL" id="JAZIBG010000008">
    <property type="protein sequence ID" value="MEF7612529.1"/>
    <property type="molecule type" value="Genomic_DNA"/>
</dbReference>
<dbReference type="Proteomes" id="UP001336250">
    <property type="component" value="Unassembled WGS sequence"/>
</dbReference>
<name>A0AAW9QAW2_9BURK</name>
<dbReference type="PANTHER" id="PTHR33751">
    <property type="entry name" value="CBB3-TYPE CYTOCHROME C OXIDASE SUBUNIT FIXP"/>
    <property type="match status" value="1"/>
</dbReference>
<evidence type="ECO:0000313" key="8">
    <source>
        <dbReference type="EMBL" id="MEF7612529.1"/>
    </source>
</evidence>
<evidence type="ECO:0000256" key="3">
    <source>
        <dbReference type="ARBA" id="ARBA00022723"/>
    </source>
</evidence>
<dbReference type="Gene3D" id="1.10.760.10">
    <property type="entry name" value="Cytochrome c-like domain"/>
    <property type="match status" value="1"/>
</dbReference>
<dbReference type="InterPro" id="IPR009056">
    <property type="entry name" value="Cyt_c-like_dom"/>
</dbReference>
<dbReference type="AlphaFoldDB" id="A0AAW9QAW2"/>
<dbReference type="GO" id="GO:0020037">
    <property type="term" value="F:heme binding"/>
    <property type="evidence" value="ECO:0007669"/>
    <property type="project" value="InterPro"/>
</dbReference>
<evidence type="ECO:0000259" key="7">
    <source>
        <dbReference type="PROSITE" id="PS51007"/>
    </source>
</evidence>
<organism evidence="8 9">
    <name type="scientific">Aquincola agrisoli</name>
    <dbReference type="NCBI Taxonomy" id="3119538"/>
    <lineage>
        <taxon>Bacteria</taxon>
        <taxon>Pseudomonadati</taxon>
        <taxon>Pseudomonadota</taxon>
        <taxon>Betaproteobacteria</taxon>
        <taxon>Burkholderiales</taxon>
        <taxon>Sphaerotilaceae</taxon>
        <taxon>Aquincola</taxon>
    </lineage>
</organism>
<evidence type="ECO:0000256" key="4">
    <source>
        <dbReference type="ARBA" id="ARBA00022982"/>
    </source>
</evidence>
<accession>A0AAW9QAW2</accession>
<feature type="domain" description="Cytochrome c" evidence="7">
    <location>
        <begin position="3"/>
        <end position="92"/>
    </location>
</feature>
<dbReference type="InterPro" id="IPR036909">
    <property type="entry name" value="Cyt_c-like_dom_sf"/>
</dbReference>
<reference evidence="8 9" key="1">
    <citation type="submission" date="2024-02" db="EMBL/GenBank/DDBJ databases">
        <title>Genome sequence of Aquincola sp. MAHUQ-54.</title>
        <authorList>
            <person name="Huq M.A."/>
        </authorList>
    </citation>
    <scope>NUCLEOTIDE SEQUENCE [LARGE SCALE GENOMIC DNA]</scope>
    <source>
        <strain evidence="8 9">MAHUQ-54</strain>
    </source>
</reference>
<evidence type="ECO:0000256" key="5">
    <source>
        <dbReference type="ARBA" id="ARBA00023004"/>
    </source>
</evidence>
<dbReference type="PROSITE" id="PS51007">
    <property type="entry name" value="CYTC"/>
    <property type="match status" value="1"/>
</dbReference>
<keyword evidence="9" id="KW-1185">Reference proteome</keyword>
<keyword evidence="3 6" id="KW-0479">Metal-binding</keyword>
<keyword evidence="1" id="KW-0813">Transport</keyword>
<evidence type="ECO:0000256" key="1">
    <source>
        <dbReference type="ARBA" id="ARBA00022448"/>
    </source>
</evidence>
<dbReference type="InterPro" id="IPR050597">
    <property type="entry name" value="Cytochrome_c_Oxidase_Subunit"/>
</dbReference>
<evidence type="ECO:0000256" key="6">
    <source>
        <dbReference type="PROSITE-ProRule" id="PRU00433"/>
    </source>
</evidence>
<dbReference type="SUPFAM" id="SSF46626">
    <property type="entry name" value="Cytochrome c"/>
    <property type="match status" value="1"/>
</dbReference>
<evidence type="ECO:0000256" key="2">
    <source>
        <dbReference type="ARBA" id="ARBA00022617"/>
    </source>
</evidence>
<dbReference type="Pfam" id="PF00034">
    <property type="entry name" value="Cytochrom_C"/>
    <property type="match status" value="1"/>
</dbReference>
<evidence type="ECO:0000313" key="9">
    <source>
        <dbReference type="Proteomes" id="UP001336250"/>
    </source>
</evidence>
<proteinExistence type="predicted"/>
<sequence length="94" mass="9538">MGLAAPAGAQVDAQALRVRSLAASCAACHGTDGQAAAGGEMPRLAGLPADYFAAQMLAFRSGARPATVMHQISKGYSDEQVRALAGYFAARGGR</sequence>
<dbReference type="PANTHER" id="PTHR33751:SF9">
    <property type="entry name" value="CYTOCHROME C4"/>
    <property type="match status" value="1"/>
</dbReference>
<comment type="caution">
    <text evidence="8">The sequence shown here is derived from an EMBL/GenBank/DDBJ whole genome shotgun (WGS) entry which is preliminary data.</text>
</comment>
<protein>
    <submittedName>
        <fullName evidence="8">C-type cytochrome</fullName>
    </submittedName>
</protein>
<keyword evidence="2 6" id="KW-0349">Heme</keyword>
<dbReference type="GO" id="GO:0009055">
    <property type="term" value="F:electron transfer activity"/>
    <property type="evidence" value="ECO:0007669"/>
    <property type="project" value="InterPro"/>
</dbReference>
<dbReference type="GO" id="GO:0046872">
    <property type="term" value="F:metal ion binding"/>
    <property type="evidence" value="ECO:0007669"/>
    <property type="project" value="UniProtKB-KW"/>
</dbReference>